<dbReference type="OrthoDB" id="9785768at2"/>
<dbReference type="PANTHER" id="PTHR42870:SF1">
    <property type="entry name" value="NON-SPECIFIC LIPID-TRANSFER PROTEIN-LIKE 2"/>
    <property type="match status" value="1"/>
</dbReference>
<keyword evidence="3" id="KW-0813">Transport</keyword>
<keyword evidence="4 11" id="KW-0808">Transferase</keyword>
<accession>A0A1H5H611</accession>
<name>A0A1H5H611_RHOJO</name>
<organism evidence="11 12">
    <name type="scientific">Rhodococcus jostii</name>
    <dbReference type="NCBI Taxonomy" id="132919"/>
    <lineage>
        <taxon>Bacteria</taxon>
        <taxon>Bacillati</taxon>
        <taxon>Actinomycetota</taxon>
        <taxon>Actinomycetes</taxon>
        <taxon>Mycobacteriales</taxon>
        <taxon>Nocardiaceae</taxon>
        <taxon>Rhodococcus</taxon>
    </lineage>
</organism>
<dbReference type="Proteomes" id="UP000183407">
    <property type="component" value="Unassembled WGS sequence"/>
</dbReference>
<dbReference type="Pfam" id="PF22691">
    <property type="entry name" value="Thiolase_C_1"/>
    <property type="match status" value="1"/>
</dbReference>
<dbReference type="EMBL" id="FNTL01000004">
    <property type="protein sequence ID" value="SEE23416.1"/>
    <property type="molecule type" value="Genomic_DNA"/>
</dbReference>
<dbReference type="AlphaFoldDB" id="A0A1H5H611"/>
<dbReference type="Gene3D" id="3.40.47.10">
    <property type="match status" value="1"/>
</dbReference>
<dbReference type="PANTHER" id="PTHR42870">
    <property type="entry name" value="ACETYL-COA C-ACETYLTRANSFERASE"/>
    <property type="match status" value="1"/>
</dbReference>
<evidence type="ECO:0000313" key="12">
    <source>
        <dbReference type="Proteomes" id="UP000183407"/>
    </source>
</evidence>
<dbReference type="InterPro" id="IPR016039">
    <property type="entry name" value="Thiolase-like"/>
</dbReference>
<evidence type="ECO:0000259" key="9">
    <source>
        <dbReference type="Pfam" id="PF00108"/>
    </source>
</evidence>
<dbReference type="InterPro" id="IPR020616">
    <property type="entry name" value="Thiolase_N"/>
</dbReference>
<evidence type="ECO:0000256" key="6">
    <source>
        <dbReference type="ARBA" id="ARBA00023121"/>
    </source>
</evidence>
<dbReference type="PROSITE" id="PS00737">
    <property type="entry name" value="THIOLASE_2"/>
    <property type="match status" value="1"/>
</dbReference>
<keyword evidence="7" id="KW-0576">Peroxisome</keyword>
<feature type="domain" description="Thiolase N-terminal" evidence="9">
    <location>
        <begin position="7"/>
        <end position="188"/>
    </location>
</feature>
<evidence type="ECO:0000313" key="11">
    <source>
        <dbReference type="EMBL" id="SEE23416.1"/>
    </source>
</evidence>
<keyword evidence="5" id="KW-0445">Lipid transport</keyword>
<dbReference type="InterPro" id="IPR020615">
    <property type="entry name" value="Thiolase_acyl_enz_int_AS"/>
</dbReference>
<dbReference type="CDD" id="cd00829">
    <property type="entry name" value="SCP-x_thiolase"/>
    <property type="match status" value="1"/>
</dbReference>
<evidence type="ECO:0000256" key="4">
    <source>
        <dbReference type="ARBA" id="ARBA00022679"/>
    </source>
</evidence>
<evidence type="ECO:0000256" key="1">
    <source>
        <dbReference type="ARBA" id="ARBA00004275"/>
    </source>
</evidence>
<protein>
    <recommendedName>
        <fullName evidence="2">propanoyl-CoA C-acyltransferase</fullName>
        <ecNumber evidence="2">2.3.1.176</ecNumber>
    </recommendedName>
    <alternativeName>
        <fullName evidence="8">Propanoyl-CoA C-acyltransferase</fullName>
    </alternativeName>
</protein>
<evidence type="ECO:0000256" key="7">
    <source>
        <dbReference type="ARBA" id="ARBA00023140"/>
    </source>
</evidence>
<dbReference type="EC" id="2.3.1.176" evidence="2"/>
<dbReference type="GO" id="GO:0006869">
    <property type="term" value="P:lipid transport"/>
    <property type="evidence" value="ECO:0007669"/>
    <property type="project" value="UniProtKB-KW"/>
</dbReference>
<proteinExistence type="predicted"/>
<reference evidence="12" key="1">
    <citation type="submission" date="2016-10" db="EMBL/GenBank/DDBJ databases">
        <authorList>
            <person name="Varghese N."/>
        </authorList>
    </citation>
    <scope>NUCLEOTIDE SEQUENCE [LARGE SCALE GENOMIC DNA]</scope>
    <source>
        <strain evidence="12">DSM 44719</strain>
    </source>
</reference>
<dbReference type="GO" id="GO:0008289">
    <property type="term" value="F:lipid binding"/>
    <property type="evidence" value="ECO:0007669"/>
    <property type="project" value="UniProtKB-KW"/>
</dbReference>
<dbReference type="InterPro" id="IPR002155">
    <property type="entry name" value="Thiolase"/>
</dbReference>
<evidence type="ECO:0000259" key="10">
    <source>
        <dbReference type="Pfam" id="PF22691"/>
    </source>
</evidence>
<dbReference type="NCBIfam" id="NF006102">
    <property type="entry name" value="PRK08256.1"/>
    <property type="match status" value="1"/>
</dbReference>
<evidence type="ECO:0000256" key="5">
    <source>
        <dbReference type="ARBA" id="ARBA00023055"/>
    </source>
</evidence>
<feature type="domain" description="Thiolase C-terminal" evidence="10">
    <location>
        <begin position="259"/>
        <end position="383"/>
    </location>
</feature>
<gene>
    <name evidence="11" type="ORF">SAMN04490220_7085</name>
</gene>
<dbReference type="Pfam" id="PF00108">
    <property type="entry name" value="Thiolase_N"/>
    <property type="match status" value="1"/>
</dbReference>
<evidence type="ECO:0000256" key="8">
    <source>
        <dbReference type="ARBA" id="ARBA00032316"/>
    </source>
</evidence>
<dbReference type="GO" id="GO:0016747">
    <property type="term" value="F:acyltransferase activity, transferring groups other than amino-acyl groups"/>
    <property type="evidence" value="ECO:0007669"/>
    <property type="project" value="InterPro"/>
</dbReference>
<keyword evidence="6" id="KW-0446">Lipid-binding</keyword>
<dbReference type="SUPFAM" id="SSF53901">
    <property type="entry name" value="Thiolase-like"/>
    <property type="match status" value="1"/>
</dbReference>
<dbReference type="PROSITE" id="PS00098">
    <property type="entry name" value="THIOLASE_1"/>
    <property type="match status" value="1"/>
</dbReference>
<sequence length="395" mass="41669">MTRKVHVAGVGMIPFTKPGKSENYDIMGGRAARAALADAGVDYSLIRQAYVGYVYGDSTAGQAALYGVGLTGIPIINVNNNCATGSSALFLARQAVASGAVECALAVGFEQMRPGALKRVWDDRPAPMLRFNNLMADLQGYDEATPGAAQIFGGAGVSHMRKYGTKPETFAKISVKARKHAAHNPNAVFRELLTEEQVLDSPHMFGPLTRFQCCPPTCGAAAAVVCSEDFARKHGLAADVVIEAQALTTDTPSTFEARDMMQLVGYDMTAAAAAQVYEAAGIGPEDVQVVELHDCFTANELITYEGLGLTPEGTAEKFILDGDNTYGGRVVTNPSGGLLSKGHPLGATGLAQCAELVWQLRGRAEARQVDGARIGLQHNLGLGGACVVTLYKKVD</sequence>
<evidence type="ECO:0000256" key="3">
    <source>
        <dbReference type="ARBA" id="ARBA00022448"/>
    </source>
</evidence>
<dbReference type="RefSeq" id="WP_073359375.1">
    <property type="nucleotide sequence ID" value="NZ_FNTL01000004.1"/>
</dbReference>
<comment type="subcellular location">
    <subcellularLocation>
        <location evidence="1">Peroxisome</location>
    </subcellularLocation>
</comment>
<dbReference type="PIRSF" id="PIRSF000429">
    <property type="entry name" value="Ac-CoA_Ac_transf"/>
    <property type="match status" value="1"/>
</dbReference>
<dbReference type="InterPro" id="IPR055140">
    <property type="entry name" value="Thiolase_C_2"/>
</dbReference>
<dbReference type="InterPro" id="IPR020613">
    <property type="entry name" value="Thiolase_CS"/>
</dbReference>
<evidence type="ECO:0000256" key="2">
    <source>
        <dbReference type="ARBA" id="ARBA00012352"/>
    </source>
</evidence>